<dbReference type="GO" id="GO:0046872">
    <property type="term" value="F:metal ion binding"/>
    <property type="evidence" value="ECO:0007669"/>
    <property type="project" value="UniProtKB-KW"/>
</dbReference>
<dbReference type="FunFam" id="3.90.132.10:FF:000001">
    <property type="entry name" value="leishmanolysin-like peptidase isoform X2"/>
    <property type="match status" value="1"/>
</dbReference>
<evidence type="ECO:0000313" key="17">
    <source>
        <dbReference type="EMBL" id="EKF27676.1"/>
    </source>
</evidence>
<evidence type="ECO:0000256" key="8">
    <source>
        <dbReference type="ARBA" id="ARBA00022833"/>
    </source>
</evidence>
<reference evidence="17 18" key="1">
    <citation type="journal article" date="2012" name="BMC Genomics">
        <title>Comparative genomic analysis of human infective Trypanosoma cruzi lineages with the bat-restricted subspecies T. cruzi marinkellei.</title>
        <authorList>
            <person name="Franzen O."/>
            <person name="Talavera-Lopez C."/>
            <person name="Ochaya S."/>
            <person name="Butler C.E."/>
            <person name="Messenger L.A."/>
            <person name="Lewis M.D."/>
            <person name="Llewellyn M.S."/>
            <person name="Marinkelle C.J."/>
            <person name="Tyler K.M."/>
            <person name="Miles M.A."/>
            <person name="Andersson B."/>
        </authorList>
    </citation>
    <scope>NUCLEOTIDE SEQUENCE [LARGE SCALE GENOMIC DNA]</scope>
    <source>
        <strain evidence="17 18">B7</strain>
    </source>
</reference>
<dbReference type="GO" id="GO:0006508">
    <property type="term" value="P:proteolysis"/>
    <property type="evidence" value="ECO:0007669"/>
    <property type="project" value="UniProtKB-KW"/>
</dbReference>
<dbReference type="GO" id="GO:0004222">
    <property type="term" value="F:metalloendopeptidase activity"/>
    <property type="evidence" value="ECO:0007669"/>
    <property type="project" value="UniProtKB-UniRule"/>
</dbReference>
<evidence type="ECO:0000256" key="11">
    <source>
        <dbReference type="ARBA" id="ARBA00023136"/>
    </source>
</evidence>
<proteinExistence type="inferred from homology"/>
<keyword evidence="10 15" id="KW-0482">Metalloprotease</keyword>
<dbReference type="InterPro" id="IPR001577">
    <property type="entry name" value="Peptidase_M8"/>
</dbReference>
<keyword evidence="11" id="KW-0472">Membrane</keyword>
<dbReference type="OrthoDB" id="10266053at2759"/>
<dbReference type="GO" id="GO:0005737">
    <property type="term" value="C:cytoplasm"/>
    <property type="evidence" value="ECO:0007669"/>
    <property type="project" value="TreeGrafter"/>
</dbReference>
<evidence type="ECO:0000256" key="4">
    <source>
        <dbReference type="ARBA" id="ARBA00022670"/>
    </source>
</evidence>
<dbReference type="Gene3D" id="2.30.34.10">
    <property type="entry name" value="Leishmanolysin domain 4"/>
    <property type="match status" value="1"/>
</dbReference>
<evidence type="ECO:0000256" key="3">
    <source>
        <dbReference type="ARBA" id="ARBA00005860"/>
    </source>
</evidence>
<evidence type="ECO:0000256" key="6">
    <source>
        <dbReference type="ARBA" id="ARBA00022729"/>
    </source>
</evidence>
<evidence type="ECO:0000256" key="5">
    <source>
        <dbReference type="ARBA" id="ARBA00022723"/>
    </source>
</evidence>
<protein>
    <recommendedName>
        <fullName evidence="16">Leishmanolysin-like peptidase</fullName>
        <ecNumber evidence="16">3.4.24.-</ecNumber>
    </recommendedName>
</protein>
<keyword evidence="14" id="KW-0325">Glycoprotein</keyword>
<accession>K2MZ95</accession>
<dbReference type="SUPFAM" id="SSF55486">
    <property type="entry name" value="Metalloproteases ('zincins'), catalytic domain"/>
    <property type="match status" value="1"/>
</dbReference>
<comment type="cofactor">
    <cofactor evidence="15 16">
        <name>Zn(2+)</name>
        <dbReference type="ChEBI" id="CHEBI:29105"/>
    </cofactor>
    <text evidence="15 16">Binds 1 zinc ion per subunit.</text>
</comment>
<keyword evidence="12" id="KW-0865">Zymogen</keyword>
<keyword evidence="7 16" id="KW-0378">Hydrolase</keyword>
<gene>
    <name evidence="17" type="ORF">MOQ_008593</name>
</gene>
<comment type="caution">
    <text evidence="17">The sequence shown here is derived from an EMBL/GenBank/DDBJ whole genome shotgun (WGS) entry which is preliminary data.</text>
</comment>
<dbReference type="Gene3D" id="2.10.55.10">
    <property type="entry name" value="Leishmanolysin domain 3"/>
    <property type="match status" value="1"/>
</dbReference>
<dbReference type="GO" id="GO:0016020">
    <property type="term" value="C:membrane"/>
    <property type="evidence" value="ECO:0007669"/>
    <property type="project" value="UniProtKB-SubCell"/>
</dbReference>
<keyword evidence="4 16" id="KW-0645">Protease</keyword>
<feature type="binding site" evidence="15">
    <location>
        <position position="51"/>
    </location>
    <ligand>
        <name>Zn(2+)</name>
        <dbReference type="ChEBI" id="CHEBI:29105"/>
        <note>catalytic</note>
    </ligand>
</feature>
<evidence type="ECO:0000256" key="7">
    <source>
        <dbReference type="ARBA" id="ARBA00022801"/>
    </source>
</evidence>
<comment type="similarity">
    <text evidence="3 16">Belongs to the peptidase M8 family.</text>
</comment>
<dbReference type="AlphaFoldDB" id="K2MZ95"/>
<keyword evidence="18" id="KW-1185">Reference proteome</keyword>
<keyword evidence="6" id="KW-0732">Signal</keyword>
<dbReference type="EMBL" id="AHKC01017543">
    <property type="protein sequence ID" value="EKF27676.1"/>
    <property type="molecule type" value="Genomic_DNA"/>
</dbReference>
<name>K2MZ95_TRYCR</name>
<dbReference type="Pfam" id="PF01457">
    <property type="entry name" value="Peptidase_M8"/>
    <property type="match status" value="1"/>
</dbReference>
<evidence type="ECO:0000313" key="18">
    <source>
        <dbReference type="Proteomes" id="UP000007350"/>
    </source>
</evidence>
<evidence type="ECO:0000256" key="15">
    <source>
        <dbReference type="PIRSR" id="PIRSR601577-2"/>
    </source>
</evidence>
<keyword evidence="8 15" id="KW-0862">Zinc</keyword>
<dbReference type="GO" id="GO:0007155">
    <property type="term" value="P:cell adhesion"/>
    <property type="evidence" value="ECO:0007669"/>
    <property type="project" value="UniProtKB-KW"/>
</dbReference>
<evidence type="ECO:0000256" key="12">
    <source>
        <dbReference type="ARBA" id="ARBA00023145"/>
    </source>
</evidence>
<keyword evidence="5 15" id="KW-0479">Metal-binding</keyword>
<evidence type="ECO:0000256" key="9">
    <source>
        <dbReference type="ARBA" id="ARBA00022889"/>
    </source>
</evidence>
<feature type="non-terminal residue" evidence="17">
    <location>
        <position position="244"/>
    </location>
</feature>
<comment type="subcellular location">
    <subcellularLocation>
        <location evidence="2">Membrane</location>
    </subcellularLocation>
</comment>
<evidence type="ECO:0000256" key="2">
    <source>
        <dbReference type="ARBA" id="ARBA00004370"/>
    </source>
</evidence>
<evidence type="ECO:0000256" key="13">
    <source>
        <dbReference type="ARBA" id="ARBA00023157"/>
    </source>
</evidence>
<dbReference type="Proteomes" id="UP000007350">
    <property type="component" value="Unassembled WGS sequence"/>
</dbReference>
<keyword evidence="9" id="KW-0130">Cell adhesion</keyword>
<keyword evidence="13" id="KW-1015">Disulfide bond</keyword>
<organism evidence="17 18">
    <name type="scientific">Trypanosoma cruzi marinkellei</name>
    <dbReference type="NCBI Taxonomy" id="85056"/>
    <lineage>
        <taxon>Eukaryota</taxon>
        <taxon>Discoba</taxon>
        <taxon>Euglenozoa</taxon>
        <taxon>Kinetoplastea</taxon>
        <taxon>Metakinetoplastina</taxon>
        <taxon>Trypanosomatida</taxon>
        <taxon>Trypanosomatidae</taxon>
        <taxon>Trypanosoma</taxon>
        <taxon>Schizotrypanum</taxon>
    </lineage>
</organism>
<comment type="catalytic activity">
    <reaction evidence="1">
        <text>Preference for hydrophobic residues at P1 and P1' and basic residues at P2' and P3'. A model nonapeptide is cleaved at -Ala-Tyr-|-Leu-Lys-Lys-.</text>
        <dbReference type="EC" id="3.4.24.36"/>
    </reaction>
</comment>
<evidence type="ECO:0000256" key="10">
    <source>
        <dbReference type="ARBA" id="ARBA00023049"/>
    </source>
</evidence>
<evidence type="ECO:0000256" key="14">
    <source>
        <dbReference type="ARBA" id="ARBA00023180"/>
    </source>
</evidence>
<evidence type="ECO:0000256" key="1">
    <source>
        <dbReference type="ARBA" id="ARBA00001249"/>
    </source>
</evidence>
<dbReference type="PRINTS" id="PR00782">
    <property type="entry name" value="LSHMANOLYSIN"/>
</dbReference>
<evidence type="ECO:0000256" key="16">
    <source>
        <dbReference type="RuleBase" id="RU366077"/>
    </source>
</evidence>
<dbReference type="PANTHER" id="PTHR10942">
    <property type="entry name" value="LEISHMANOLYSIN-LIKE PEPTIDASE"/>
    <property type="match status" value="1"/>
</dbReference>
<dbReference type="PANTHER" id="PTHR10942:SF0">
    <property type="entry name" value="LEISHMANOLYSIN-LIKE PEPTIDASE"/>
    <property type="match status" value="1"/>
</dbReference>
<dbReference type="EC" id="3.4.24.-" evidence="16"/>
<sequence>MLSNVPNVRGRNVVVVSTRKVKEMAQKHYNCSTLQGAELENEGGSGGRWSHWEERNFRDELMTSGSEIGYYSALTLAAFEDMRFYKANYSMAEPLRWGNNSGCGLLEKKCLINGTADYPELFCNQLTNEHTKLCTYDRLSLGHCNLKRYEQPLPPQYQYFNSPRLGGYRKLTDKCPIVEAYSNSGCTSGSRSIMLGSFVGPNSRCAKGDVLRFDGKYIGDVCVNTRCGDGNLSVQFLHDDNWYE</sequence>
<dbReference type="Gene3D" id="3.90.132.10">
    <property type="entry name" value="Leishmanolysin , domain 2"/>
    <property type="match status" value="1"/>
</dbReference>